<reference evidence="2" key="1">
    <citation type="submission" date="2023-08" db="EMBL/GenBank/DDBJ databases">
        <authorList>
            <person name="Chen Y."/>
            <person name="Shah S."/>
            <person name="Dougan E. K."/>
            <person name="Thang M."/>
            <person name="Chan C."/>
        </authorList>
    </citation>
    <scope>NUCLEOTIDE SEQUENCE</scope>
</reference>
<dbReference type="InterPro" id="IPR007473">
    <property type="entry name" value="RlmJ"/>
</dbReference>
<protein>
    <recommendedName>
        <fullName evidence="4">Pentatricopeptide repeat-containing protein, chloroplastic</fullName>
    </recommendedName>
</protein>
<comment type="caution">
    <text evidence="2">The sequence shown here is derived from an EMBL/GenBank/DDBJ whole genome shotgun (WGS) entry which is preliminary data.</text>
</comment>
<dbReference type="InterPro" id="IPR002885">
    <property type="entry name" value="PPR_rpt"/>
</dbReference>
<dbReference type="GO" id="GO:0003729">
    <property type="term" value="F:mRNA binding"/>
    <property type="evidence" value="ECO:0007669"/>
    <property type="project" value="TreeGrafter"/>
</dbReference>
<dbReference type="PANTHER" id="PTHR47938:SF35">
    <property type="entry name" value="PENTATRICOPEPTIDE REPEAT-CONTAINING PROTEIN 4, MITOCHONDRIAL-RELATED"/>
    <property type="match status" value="1"/>
</dbReference>
<evidence type="ECO:0008006" key="4">
    <source>
        <dbReference type="Google" id="ProtNLM"/>
    </source>
</evidence>
<evidence type="ECO:0000313" key="2">
    <source>
        <dbReference type="EMBL" id="CAJ1380661.1"/>
    </source>
</evidence>
<dbReference type="PANTHER" id="PTHR47938">
    <property type="entry name" value="RESPIRATORY COMPLEX I CHAPERONE (CIA84), PUTATIVE (AFU_ORTHOLOGUE AFUA_2G06020)-RELATED"/>
    <property type="match status" value="1"/>
</dbReference>
<dbReference type="PROSITE" id="PS51375">
    <property type="entry name" value="PPR"/>
    <property type="match status" value="1"/>
</dbReference>
<dbReference type="GO" id="GO:0008649">
    <property type="term" value="F:rRNA methyltransferase activity"/>
    <property type="evidence" value="ECO:0007669"/>
    <property type="project" value="InterPro"/>
</dbReference>
<feature type="repeat" description="PPR" evidence="1">
    <location>
        <begin position="312"/>
        <end position="346"/>
    </location>
</feature>
<dbReference type="SUPFAM" id="SSF53335">
    <property type="entry name" value="S-adenosyl-L-methionine-dependent methyltransferases"/>
    <property type="match status" value="1"/>
</dbReference>
<dbReference type="Gene3D" id="3.40.50.150">
    <property type="entry name" value="Vaccinia Virus protein VP39"/>
    <property type="match status" value="1"/>
</dbReference>
<organism evidence="2 3">
    <name type="scientific">Effrenium voratum</name>
    <dbReference type="NCBI Taxonomy" id="2562239"/>
    <lineage>
        <taxon>Eukaryota</taxon>
        <taxon>Sar</taxon>
        <taxon>Alveolata</taxon>
        <taxon>Dinophyceae</taxon>
        <taxon>Suessiales</taxon>
        <taxon>Symbiodiniaceae</taxon>
        <taxon>Effrenium</taxon>
    </lineage>
</organism>
<dbReference type="Pfam" id="PF04378">
    <property type="entry name" value="RsmJ"/>
    <property type="match status" value="1"/>
</dbReference>
<dbReference type="AlphaFoldDB" id="A0AA36I417"/>
<accession>A0AA36I417</accession>
<dbReference type="Proteomes" id="UP001178507">
    <property type="component" value="Unassembled WGS sequence"/>
</dbReference>
<proteinExistence type="predicted"/>
<dbReference type="InterPro" id="IPR011990">
    <property type="entry name" value="TPR-like_helical_dom_sf"/>
</dbReference>
<dbReference type="GO" id="GO:0070475">
    <property type="term" value="P:rRNA base methylation"/>
    <property type="evidence" value="ECO:0007669"/>
    <property type="project" value="InterPro"/>
</dbReference>
<dbReference type="InterPro" id="IPR029063">
    <property type="entry name" value="SAM-dependent_MTases_sf"/>
</dbReference>
<dbReference type="Pfam" id="PF01535">
    <property type="entry name" value="PPR"/>
    <property type="match status" value="1"/>
</dbReference>
<sequence length="694" mass="76670">MEALAQSLLSEENTLDGLAEGTPAQLTRLLQRLGRQKRHKLVLRILRAAQAYGLETNVVHWNQLLCSLERQKLWQETLLQLRSLQSRQLQASAFSASSACGACSGVWQWALRALPERRARDTVCFNVAISACASEAWPAALHLLREMPSAEVAVDEVSYNAAISAVSWPMAIALLAEMKEVKLRADAVSYGAALKGSSWAAAGQLLQKMHQDQVQLDLIACNAAISACSASSRWTESLALYASLETPDEVSLSSTLLACQKAAQWEMSLSVLSGARRRSGTALNHVVGACEKASQWQAALLLAMEDSAVQSDAITYNAVISACDKGHQWLRAVEVLDSMARRRLQRDRISFYSAIHACETCGAWSCALELLEQMLRLSVEDCLGADSLQRRDYVHAFQAGDPIDCFKHVVVLALWQHLVASSSGGLDCLDLHAGAGRYDLRRGDSQFHRNFEDGVLHLDRALGVGASFTVMQYLQTLRRNGADEEGLRYYLGSCGLLQQWLRPQDRAWFFEASEGVMQQLQTHCHGGSGITLLQEDSYRWLLSQDISSVGRGLVLLDPPYDSVDSYHVWNIFMLKCLRQRWPDMVLVLWYPCIDAAQTQNLHLRLAELGEEVLIAEMEVQRPHEDQQSRAGMALLGAPVDFQHPLECELSTLARMLASSPHDRKVEPFISWLGKSGSLAPGVLASRVATKLCAG</sequence>
<keyword evidence="3" id="KW-1185">Reference proteome</keyword>
<dbReference type="Gene3D" id="1.25.40.10">
    <property type="entry name" value="Tetratricopeptide repeat domain"/>
    <property type="match status" value="3"/>
</dbReference>
<dbReference type="EMBL" id="CAUJNA010000735">
    <property type="protein sequence ID" value="CAJ1380661.1"/>
    <property type="molecule type" value="Genomic_DNA"/>
</dbReference>
<evidence type="ECO:0000313" key="3">
    <source>
        <dbReference type="Proteomes" id="UP001178507"/>
    </source>
</evidence>
<gene>
    <name evidence="2" type="ORF">EVOR1521_LOCUS8552</name>
</gene>
<evidence type="ECO:0000256" key="1">
    <source>
        <dbReference type="PROSITE-ProRule" id="PRU00708"/>
    </source>
</evidence>
<name>A0AA36I417_9DINO</name>